<comment type="caution">
    <text evidence="2">The sequence shown here is derived from an EMBL/GenBank/DDBJ whole genome shotgun (WGS) entry which is preliminary data.</text>
</comment>
<feature type="non-terminal residue" evidence="2">
    <location>
        <position position="74"/>
    </location>
</feature>
<feature type="compositionally biased region" description="Acidic residues" evidence="1">
    <location>
        <begin position="1"/>
        <end position="31"/>
    </location>
</feature>
<accession>A0AA38C1U2</accession>
<proteinExistence type="predicted"/>
<reference evidence="2 3" key="1">
    <citation type="journal article" date="2021" name="Nat. Plants">
        <title>The Taxus genome provides insights into paclitaxel biosynthesis.</title>
        <authorList>
            <person name="Xiong X."/>
            <person name="Gou J."/>
            <person name="Liao Q."/>
            <person name="Li Y."/>
            <person name="Zhou Q."/>
            <person name="Bi G."/>
            <person name="Li C."/>
            <person name="Du R."/>
            <person name="Wang X."/>
            <person name="Sun T."/>
            <person name="Guo L."/>
            <person name="Liang H."/>
            <person name="Lu P."/>
            <person name="Wu Y."/>
            <person name="Zhang Z."/>
            <person name="Ro D.K."/>
            <person name="Shang Y."/>
            <person name="Huang S."/>
            <person name="Yan J."/>
        </authorList>
    </citation>
    <scope>NUCLEOTIDE SEQUENCE [LARGE SCALE GENOMIC DNA]</scope>
    <source>
        <strain evidence="2">Ta-2019</strain>
    </source>
</reference>
<evidence type="ECO:0000313" key="3">
    <source>
        <dbReference type="Proteomes" id="UP000824469"/>
    </source>
</evidence>
<gene>
    <name evidence="2" type="ORF">KI387_032424</name>
</gene>
<dbReference type="EMBL" id="JAHRHJ020003813">
    <property type="protein sequence ID" value="KAH9288307.1"/>
    <property type="molecule type" value="Genomic_DNA"/>
</dbReference>
<dbReference type="Proteomes" id="UP000824469">
    <property type="component" value="Unassembled WGS sequence"/>
</dbReference>
<dbReference type="AlphaFoldDB" id="A0AA38C1U2"/>
<feature type="non-terminal residue" evidence="2">
    <location>
        <position position="1"/>
    </location>
</feature>
<name>A0AA38C1U2_TAXCH</name>
<keyword evidence="3" id="KW-1185">Reference proteome</keyword>
<evidence type="ECO:0000256" key="1">
    <source>
        <dbReference type="SAM" id="MobiDB-lite"/>
    </source>
</evidence>
<protein>
    <submittedName>
        <fullName evidence="2">Uncharacterized protein</fullName>
    </submittedName>
</protein>
<organism evidence="2 3">
    <name type="scientific">Taxus chinensis</name>
    <name type="common">Chinese yew</name>
    <name type="synonym">Taxus wallichiana var. chinensis</name>
    <dbReference type="NCBI Taxonomy" id="29808"/>
    <lineage>
        <taxon>Eukaryota</taxon>
        <taxon>Viridiplantae</taxon>
        <taxon>Streptophyta</taxon>
        <taxon>Embryophyta</taxon>
        <taxon>Tracheophyta</taxon>
        <taxon>Spermatophyta</taxon>
        <taxon>Pinopsida</taxon>
        <taxon>Pinidae</taxon>
        <taxon>Conifers II</taxon>
        <taxon>Cupressales</taxon>
        <taxon>Taxaceae</taxon>
        <taxon>Taxus</taxon>
    </lineage>
</organism>
<sequence length="74" mass="8803">YEFQESEEEVEAEELQEPEEEFEEVQEDADDSQVKFLTTEGVDDDDEYDEVFANMNINSYVVMIREQLNKKKDV</sequence>
<evidence type="ECO:0000313" key="2">
    <source>
        <dbReference type="EMBL" id="KAH9288307.1"/>
    </source>
</evidence>
<feature type="region of interest" description="Disordered" evidence="1">
    <location>
        <begin position="1"/>
        <end position="33"/>
    </location>
</feature>